<name>A0A8J2VVW3_9NEOP</name>
<dbReference type="EMBL" id="CAKASE010000080">
    <property type="protein sequence ID" value="CAG9581151.1"/>
    <property type="molecule type" value="Genomic_DNA"/>
</dbReference>
<organism evidence="1 2">
    <name type="scientific">Danaus chrysippus</name>
    <name type="common">African queen</name>
    <dbReference type="NCBI Taxonomy" id="151541"/>
    <lineage>
        <taxon>Eukaryota</taxon>
        <taxon>Metazoa</taxon>
        <taxon>Ecdysozoa</taxon>
        <taxon>Arthropoda</taxon>
        <taxon>Hexapoda</taxon>
        <taxon>Insecta</taxon>
        <taxon>Pterygota</taxon>
        <taxon>Neoptera</taxon>
        <taxon>Endopterygota</taxon>
        <taxon>Lepidoptera</taxon>
        <taxon>Glossata</taxon>
        <taxon>Ditrysia</taxon>
        <taxon>Papilionoidea</taxon>
        <taxon>Nymphalidae</taxon>
        <taxon>Danainae</taxon>
        <taxon>Danaini</taxon>
        <taxon>Danaina</taxon>
        <taxon>Danaus</taxon>
        <taxon>Anosia</taxon>
    </lineage>
</organism>
<accession>A0A8J2VVW3</accession>
<dbReference type="PANTHER" id="PTHR31649">
    <property type="entry name" value="AGAP009604-PA"/>
    <property type="match status" value="1"/>
</dbReference>
<dbReference type="PANTHER" id="PTHR31649:SF1">
    <property type="entry name" value="FARNESOIC ACID O-METHYL TRANSFERASE DOMAIN-CONTAINING PROTEIN"/>
    <property type="match status" value="1"/>
</dbReference>
<dbReference type="SMART" id="SM00696">
    <property type="entry name" value="DM9"/>
    <property type="match status" value="4"/>
</dbReference>
<dbReference type="Pfam" id="PF11901">
    <property type="entry name" value="DM9"/>
    <property type="match status" value="2"/>
</dbReference>
<sequence length="263" mass="28778">MKWVAAKDGHAPLGTLMAGFNNYWEPIFVARARHEGALIPGKLIHSHGCAYISWGGHEIKKYEYEVLVDAPPNWIATSGNKIPLNAYPGGKTENHEVLFIGRVVGYEGETIPGKVQPSHKCVMSWKNASHGNAPANSLVAGHDVDDEPIYIARAEYEGDLVPGKLVSSHGAAFVPWGGKEITRLNYEVLIDSTNNWVKASNGDVPANAVVGGRTIIGEPLYVGRVYYLNTITPGKIQRSEGVCYIPFNGDELHFPEYEVLLEN</sequence>
<reference evidence="1" key="1">
    <citation type="submission" date="2021-09" db="EMBL/GenBank/DDBJ databases">
        <authorList>
            <person name="Martin H S."/>
        </authorList>
    </citation>
    <scope>NUCLEOTIDE SEQUENCE</scope>
</reference>
<keyword evidence="2" id="KW-1185">Reference proteome</keyword>
<dbReference type="InterPro" id="IPR006616">
    <property type="entry name" value="DM9_repeat"/>
</dbReference>
<dbReference type="AlphaFoldDB" id="A0A8J2VVW3"/>
<protein>
    <submittedName>
        <fullName evidence="1">(African queen) hypothetical protein</fullName>
    </submittedName>
</protein>
<evidence type="ECO:0000313" key="1">
    <source>
        <dbReference type="EMBL" id="CAG9581151.1"/>
    </source>
</evidence>
<proteinExistence type="predicted"/>
<evidence type="ECO:0000313" key="2">
    <source>
        <dbReference type="Proteomes" id="UP000789524"/>
    </source>
</evidence>
<gene>
    <name evidence="1" type="ORF">DCHRY22_LOCUS13814</name>
</gene>
<dbReference type="OrthoDB" id="2142040at2759"/>
<comment type="caution">
    <text evidence="1">The sequence shown here is derived from an EMBL/GenBank/DDBJ whole genome shotgun (WGS) entry which is preliminary data.</text>
</comment>
<dbReference type="Proteomes" id="UP000789524">
    <property type="component" value="Unassembled WGS sequence"/>
</dbReference>